<dbReference type="InterPro" id="IPR015422">
    <property type="entry name" value="PyrdxlP-dep_Trfase_small"/>
</dbReference>
<dbReference type="SUPFAM" id="SSF53383">
    <property type="entry name" value="PLP-dependent transferases"/>
    <property type="match status" value="1"/>
</dbReference>
<dbReference type="Gene3D" id="3.40.640.10">
    <property type="entry name" value="Type I PLP-dependent aspartate aminotransferase-like (Major domain)"/>
    <property type="match status" value="1"/>
</dbReference>
<accession>A0A150TQD4</accession>
<comment type="caution">
    <text evidence="3">The sequence shown here is derived from an EMBL/GenBank/DDBJ whole genome shotgun (WGS) entry which is preliminary data.</text>
</comment>
<dbReference type="InterPro" id="IPR015424">
    <property type="entry name" value="PyrdxlP-dep_Trfase"/>
</dbReference>
<evidence type="ECO:0000313" key="3">
    <source>
        <dbReference type="EMBL" id="KYG06836.1"/>
    </source>
</evidence>
<name>A0A150TQD4_SORCE</name>
<dbReference type="Proteomes" id="UP000075502">
    <property type="component" value="Unassembled WGS sequence"/>
</dbReference>
<dbReference type="PANTHER" id="PTHR43586:SF8">
    <property type="entry name" value="CYSTEINE DESULFURASE 1, CHLOROPLASTIC"/>
    <property type="match status" value="1"/>
</dbReference>
<feature type="domain" description="Aminotransferase class V" evidence="2">
    <location>
        <begin position="46"/>
        <end position="422"/>
    </location>
</feature>
<dbReference type="InterPro" id="IPR000192">
    <property type="entry name" value="Aminotrans_V_dom"/>
</dbReference>
<reference evidence="3 4" key="1">
    <citation type="submission" date="2014-02" db="EMBL/GenBank/DDBJ databases">
        <title>The small core and large imbalanced accessory genome model reveals a collaborative survival strategy of Sorangium cellulosum strains in nature.</title>
        <authorList>
            <person name="Han K."/>
            <person name="Peng R."/>
            <person name="Blom J."/>
            <person name="Li Y.-Z."/>
        </authorList>
    </citation>
    <scope>NUCLEOTIDE SEQUENCE [LARGE SCALE GENOMIC DNA]</scope>
    <source>
        <strain evidence="3 4">So0007-03</strain>
    </source>
</reference>
<dbReference type="Gene3D" id="3.90.1150.10">
    <property type="entry name" value="Aspartate Aminotransferase, domain 1"/>
    <property type="match status" value="1"/>
</dbReference>
<protein>
    <submittedName>
        <fullName evidence="3">Cysteine desulfurase</fullName>
    </submittedName>
</protein>
<evidence type="ECO:0000259" key="2">
    <source>
        <dbReference type="Pfam" id="PF00266"/>
    </source>
</evidence>
<dbReference type="PANTHER" id="PTHR43586">
    <property type="entry name" value="CYSTEINE DESULFURASE"/>
    <property type="match status" value="1"/>
</dbReference>
<organism evidence="3 4">
    <name type="scientific">Sorangium cellulosum</name>
    <name type="common">Polyangium cellulosum</name>
    <dbReference type="NCBI Taxonomy" id="56"/>
    <lineage>
        <taxon>Bacteria</taxon>
        <taxon>Pseudomonadati</taxon>
        <taxon>Myxococcota</taxon>
        <taxon>Polyangia</taxon>
        <taxon>Polyangiales</taxon>
        <taxon>Polyangiaceae</taxon>
        <taxon>Sorangium</taxon>
    </lineage>
</organism>
<dbReference type="AlphaFoldDB" id="A0A150TQD4"/>
<evidence type="ECO:0000313" key="4">
    <source>
        <dbReference type="Proteomes" id="UP000075502"/>
    </source>
</evidence>
<dbReference type="EMBL" id="JEME01001548">
    <property type="protein sequence ID" value="KYG06836.1"/>
    <property type="molecule type" value="Genomic_DNA"/>
</dbReference>
<evidence type="ECO:0000256" key="1">
    <source>
        <dbReference type="ARBA" id="ARBA00022898"/>
    </source>
</evidence>
<dbReference type="Pfam" id="PF00266">
    <property type="entry name" value="Aminotran_5"/>
    <property type="match status" value="1"/>
</dbReference>
<proteinExistence type="predicted"/>
<sequence>MYIAPVVDSRPHAAAPAPLAAGALPLPVVGADLSVPLVTGEQVGYVNLDYAASAPCLRSVLDAVAALLPWYSSVHRGAGFASTVTTELYAAARQAVGDFVGARADDTVVFTRNTTDALNLLAAALPEDTTVVTFASEHHANQLPWRRGRSVVLPVPASADEAIARADDALRGAPSRHRLLAVTGASNVTGELWPLSELAAVAHRRGARLSVDAAQLAPHRAIEMAAIGADYLALSGHKLYAPFGGGVLVGRGDWLDAARPYLAGGGAVRRVTLDGVEWASGAPRHEAGTPNVVGAVSLAAACRALAEVGMSAVAAHEAGLLDRVTRGLGAVPGVERLEMWGPASPRIGVVTFQVRGFHPGVVAAALSAEHGIGVRDGSFCAHPLMSALAGARAPEAPGGAAVPGAVRVSFGVGTSRADIDRFLGAISDLVARGPRARYRLDAGRYVPEPDPRPRPALAGLLAGGTAGAAFGLLAGQLAPCQSPV</sequence>
<gene>
    <name evidence="3" type="ORF">BE21_32535</name>
</gene>
<dbReference type="InterPro" id="IPR015421">
    <property type="entry name" value="PyrdxlP-dep_Trfase_major"/>
</dbReference>
<keyword evidence="1" id="KW-0663">Pyridoxal phosphate</keyword>